<gene>
    <name evidence="3" type="ORF">ESZ54_03380</name>
</gene>
<feature type="domain" description="HTH merR-type" evidence="2">
    <location>
        <begin position="1"/>
        <end position="71"/>
    </location>
</feature>
<dbReference type="Proteomes" id="UP000310506">
    <property type="component" value="Unassembled WGS sequence"/>
</dbReference>
<dbReference type="Gene3D" id="1.10.1660.10">
    <property type="match status" value="1"/>
</dbReference>
<dbReference type="InterPro" id="IPR009061">
    <property type="entry name" value="DNA-bd_dom_put_sf"/>
</dbReference>
<evidence type="ECO:0000313" key="4">
    <source>
        <dbReference type="Proteomes" id="UP000310506"/>
    </source>
</evidence>
<dbReference type="Gene3D" id="3.20.80.10">
    <property type="entry name" value="Regulatory factor, effector binding domain"/>
    <property type="match status" value="1"/>
</dbReference>
<dbReference type="RefSeq" id="WP_136136274.1">
    <property type="nucleotide sequence ID" value="NZ_SDGV01000007.1"/>
</dbReference>
<evidence type="ECO:0000256" key="1">
    <source>
        <dbReference type="ARBA" id="ARBA00023125"/>
    </source>
</evidence>
<dbReference type="CDD" id="cd01107">
    <property type="entry name" value="HTH_BmrR"/>
    <property type="match status" value="1"/>
</dbReference>
<dbReference type="InterPro" id="IPR011256">
    <property type="entry name" value="Reg_factor_effector_dom_sf"/>
</dbReference>
<dbReference type="SUPFAM" id="SSF46955">
    <property type="entry name" value="Putative DNA-binding domain"/>
    <property type="match status" value="1"/>
</dbReference>
<sequence>MLTIGQFSKVSQIPSKTLRYYDEIGLLKPEHVDPVNGYRYYEADQLKVTLKILQLKSYEFSLAEIQEVMSDNDKLPIILKSKREEILAKATSYSLLQHSIEQYIEELTQGGSIMKNIDTTNVTKVMSPKLNLVSVRENINIANFNELFAKAGGLLAQSQQMPIGAPVTLYHSEEFTPENYDVEIGFPIAEGAVGNHIIEAAECAFYEFHGNYSNLGEAYAILTKWVEMNGYKINGVPFEQYMTDPEQVAPDDNVVAVYMPISKK</sequence>
<dbReference type="InterPro" id="IPR010499">
    <property type="entry name" value="AraC_E-bd"/>
</dbReference>
<name>A0A4S3B645_9ENTE</name>
<organism evidence="3 4">
    <name type="scientific">Vagococcus silagei</name>
    <dbReference type="NCBI Taxonomy" id="2508885"/>
    <lineage>
        <taxon>Bacteria</taxon>
        <taxon>Bacillati</taxon>
        <taxon>Bacillota</taxon>
        <taxon>Bacilli</taxon>
        <taxon>Lactobacillales</taxon>
        <taxon>Enterococcaceae</taxon>
        <taxon>Vagococcus</taxon>
    </lineage>
</organism>
<dbReference type="SMART" id="SM00422">
    <property type="entry name" value="HTH_MERR"/>
    <property type="match status" value="1"/>
</dbReference>
<dbReference type="PANTHER" id="PTHR30204">
    <property type="entry name" value="REDOX-CYCLING DRUG-SENSING TRANSCRIPTIONAL ACTIVATOR SOXR"/>
    <property type="match status" value="1"/>
</dbReference>
<dbReference type="InterPro" id="IPR029442">
    <property type="entry name" value="GyrI-like"/>
</dbReference>
<accession>A0A4S3B645</accession>
<dbReference type="GO" id="GO:0003677">
    <property type="term" value="F:DNA binding"/>
    <property type="evidence" value="ECO:0007669"/>
    <property type="project" value="UniProtKB-KW"/>
</dbReference>
<dbReference type="InterPro" id="IPR000551">
    <property type="entry name" value="MerR-type_HTH_dom"/>
</dbReference>
<reference evidence="3 4" key="1">
    <citation type="submission" date="2019-01" db="EMBL/GenBank/DDBJ databases">
        <title>Vagococcus silagei sp. nov. isolated from brewer's grain.</title>
        <authorList>
            <person name="Guu J.-R."/>
        </authorList>
    </citation>
    <scope>NUCLEOTIDE SEQUENCE [LARGE SCALE GENOMIC DNA]</scope>
    <source>
        <strain evidence="3 4">2B-2</strain>
    </source>
</reference>
<keyword evidence="4" id="KW-1185">Reference proteome</keyword>
<dbReference type="EMBL" id="SDGV01000007">
    <property type="protein sequence ID" value="THB61827.1"/>
    <property type="molecule type" value="Genomic_DNA"/>
</dbReference>
<proteinExistence type="predicted"/>
<dbReference type="Pfam" id="PF13411">
    <property type="entry name" value="MerR_1"/>
    <property type="match status" value="1"/>
</dbReference>
<dbReference type="PANTHER" id="PTHR30204:SF97">
    <property type="entry name" value="MERR FAMILY REGULATORY PROTEIN"/>
    <property type="match status" value="1"/>
</dbReference>
<evidence type="ECO:0000259" key="2">
    <source>
        <dbReference type="PROSITE" id="PS50937"/>
    </source>
</evidence>
<dbReference type="SMART" id="SM00871">
    <property type="entry name" value="AraC_E_bind"/>
    <property type="match status" value="1"/>
</dbReference>
<dbReference type="Pfam" id="PF06445">
    <property type="entry name" value="GyrI-like"/>
    <property type="match status" value="1"/>
</dbReference>
<evidence type="ECO:0000313" key="3">
    <source>
        <dbReference type="EMBL" id="THB61827.1"/>
    </source>
</evidence>
<dbReference type="PROSITE" id="PS50937">
    <property type="entry name" value="HTH_MERR_2"/>
    <property type="match status" value="1"/>
</dbReference>
<comment type="caution">
    <text evidence="3">The sequence shown here is derived from an EMBL/GenBank/DDBJ whole genome shotgun (WGS) entry which is preliminary data.</text>
</comment>
<dbReference type="InterPro" id="IPR047057">
    <property type="entry name" value="MerR_fam"/>
</dbReference>
<keyword evidence="1" id="KW-0238">DNA-binding</keyword>
<dbReference type="AlphaFoldDB" id="A0A4S3B645"/>
<dbReference type="OrthoDB" id="9773308at2"/>
<protein>
    <submittedName>
        <fullName evidence="3">MerR family transcriptional regulator</fullName>
    </submittedName>
</protein>
<dbReference type="GO" id="GO:0003700">
    <property type="term" value="F:DNA-binding transcription factor activity"/>
    <property type="evidence" value="ECO:0007669"/>
    <property type="project" value="InterPro"/>
</dbReference>
<dbReference type="SUPFAM" id="SSF55136">
    <property type="entry name" value="Probable bacterial effector-binding domain"/>
    <property type="match status" value="1"/>
</dbReference>